<evidence type="ECO:0000256" key="5">
    <source>
        <dbReference type="ARBA" id="ARBA00022801"/>
    </source>
</evidence>
<evidence type="ECO:0000256" key="1">
    <source>
        <dbReference type="ARBA" id="ARBA00004613"/>
    </source>
</evidence>
<dbReference type="GO" id="GO:0016042">
    <property type="term" value="P:lipid catabolic process"/>
    <property type="evidence" value="ECO:0007669"/>
    <property type="project" value="UniProtKB-KW"/>
</dbReference>
<keyword evidence="3" id="KW-0964">Secreted</keyword>
<dbReference type="eggNOG" id="ENOG502SIKN">
    <property type="taxonomic scope" value="Eukaryota"/>
</dbReference>
<keyword evidence="7" id="KW-0443">Lipid metabolism</keyword>
<keyword evidence="4 8" id="KW-0732">Signal</keyword>
<evidence type="ECO:0000256" key="4">
    <source>
        <dbReference type="ARBA" id="ARBA00022729"/>
    </source>
</evidence>
<keyword evidence="9" id="KW-1185">Reference proteome</keyword>
<name>A0A1S2XDJ1_CICAR</name>
<protein>
    <submittedName>
        <fullName evidence="10">GDSL esterase/lipase At1g29670-like</fullName>
    </submittedName>
</protein>
<dbReference type="GO" id="GO:0016788">
    <property type="term" value="F:hydrolase activity, acting on ester bonds"/>
    <property type="evidence" value="ECO:0007669"/>
    <property type="project" value="InterPro"/>
</dbReference>
<dbReference type="SUPFAM" id="SSF52266">
    <property type="entry name" value="SGNH hydrolase"/>
    <property type="match status" value="1"/>
</dbReference>
<dbReference type="PaxDb" id="3827-XP_004486282.1"/>
<reference evidence="9" key="1">
    <citation type="journal article" date="2013" name="Nat. Biotechnol.">
        <title>Draft genome sequence of chickpea (Cicer arietinum) provides a resource for trait improvement.</title>
        <authorList>
            <person name="Varshney R.K."/>
            <person name="Song C."/>
            <person name="Saxena R.K."/>
            <person name="Azam S."/>
            <person name="Yu S."/>
            <person name="Sharpe A.G."/>
            <person name="Cannon S."/>
            <person name="Baek J."/>
            <person name="Rosen B.D."/>
            <person name="Tar'an B."/>
            <person name="Millan T."/>
            <person name="Zhang X."/>
            <person name="Ramsay L.D."/>
            <person name="Iwata A."/>
            <person name="Wang Y."/>
            <person name="Nelson W."/>
            <person name="Farmer A.D."/>
            <person name="Gaur P.M."/>
            <person name="Soderlund C."/>
            <person name="Penmetsa R.V."/>
            <person name="Xu C."/>
            <person name="Bharti A.K."/>
            <person name="He W."/>
            <person name="Winter P."/>
            <person name="Zhao S."/>
            <person name="Hane J.K."/>
            <person name="Carrasquilla-Garcia N."/>
            <person name="Condie J.A."/>
            <person name="Upadhyaya H.D."/>
            <person name="Luo M.C."/>
            <person name="Thudi M."/>
            <person name="Gowda C.L."/>
            <person name="Singh N.P."/>
            <person name="Lichtenzveig J."/>
            <person name="Gali K.K."/>
            <person name="Rubio J."/>
            <person name="Nadarajan N."/>
            <person name="Dolezel J."/>
            <person name="Bansal K.C."/>
            <person name="Xu X."/>
            <person name="Edwards D."/>
            <person name="Zhang G."/>
            <person name="Kahl G."/>
            <person name="Gil J."/>
            <person name="Singh K.B."/>
            <person name="Datta S.K."/>
            <person name="Jackson S.A."/>
            <person name="Wang J."/>
            <person name="Cook D.R."/>
        </authorList>
    </citation>
    <scope>NUCLEOTIDE SEQUENCE [LARGE SCALE GENOMIC DNA]</scope>
    <source>
        <strain evidence="9">cv. CDC Frontier</strain>
    </source>
</reference>
<dbReference type="RefSeq" id="XP_004486282.1">
    <property type="nucleotide sequence ID" value="XM_004486225.2"/>
</dbReference>
<dbReference type="KEGG" id="cam:101490095"/>
<evidence type="ECO:0000256" key="6">
    <source>
        <dbReference type="ARBA" id="ARBA00022963"/>
    </source>
</evidence>
<evidence type="ECO:0000256" key="7">
    <source>
        <dbReference type="ARBA" id="ARBA00023098"/>
    </source>
</evidence>
<feature type="signal peptide" evidence="8">
    <location>
        <begin position="1"/>
        <end position="26"/>
    </location>
</feature>
<proteinExistence type="inferred from homology"/>
<keyword evidence="6" id="KW-0442">Lipid degradation</keyword>
<dbReference type="PANTHER" id="PTHR45650:SF75">
    <property type="entry name" value="GDSL-LIKE LIPASE_ACYLHYDROLASE"/>
    <property type="match status" value="1"/>
</dbReference>
<sequence>MVYETKIWLILSLLFGASYMQHFVYGKPQVPCIFIFGDSLSDSGNNNNLLTASKVNFKPYGIDFPKGTTGRFTNGLTAIDIIGEILGFEDFIPPFANIGGSDILKGVNYASGSAGIRYETGKHLGVNVELGLQLQHHKIIVDQIGTKLGGDQKASQYLNKCLYYVNIGSNDFISNYFLPQFYPTRRIYKPEEYAEDLVNKLSQSLKILRDVGARKFVVFGVGPIGCTPNAIANHGSCIEEQNDAAFIFGTKLKSLVDQLNSQFTDSKFLFRNISSDPFDTSHGFKVVDAACCELTLNATCTRDKTPCHNRNEYKFWDGFHPTSATNKLVAFNSYFSSNPNIVYPINIQHLLHSS</sequence>
<evidence type="ECO:0000313" key="10">
    <source>
        <dbReference type="RefSeq" id="XP_004486282.1"/>
    </source>
</evidence>
<evidence type="ECO:0000256" key="3">
    <source>
        <dbReference type="ARBA" id="ARBA00022525"/>
    </source>
</evidence>
<evidence type="ECO:0000256" key="2">
    <source>
        <dbReference type="ARBA" id="ARBA00008668"/>
    </source>
</evidence>
<dbReference type="AlphaFoldDB" id="A0A1S2XDJ1"/>
<dbReference type="Proteomes" id="UP000087171">
    <property type="component" value="Chromosome Ca1"/>
</dbReference>
<dbReference type="Pfam" id="PF00657">
    <property type="entry name" value="Lipase_GDSL"/>
    <property type="match status" value="1"/>
</dbReference>
<keyword evidence="5" id="KW-0378">Hydrolase</keyword>
<organism evidence="9 10">
    <name type="scientific">Cicer arietinum</name>
    <name type="common">Chickpea</name>
    <name type="synonym">Garbanzo</name>
    <dbReference type="NCBI Taxonomy" id="3827"/>
    <lineage>
        <taxon>Eukaryota</taxon>
        <taxon>Viridiplantae</taxon>
        <taxon>Streptophyta</taxon>
        <taxon>Embryophyta</taxon>
        <taxon>Tracheophyta</taxon>
        <taxon>Spermatophyta</taxon>
        <taxon>Magnoliopsida</taxon>
        <taxon>eudicotyledons</taxon>
        <taxon>Gunneridae</taxon>
        <taxon>Pentapetalae</taxon>
        <taxon>rosids</taxon>
        <taxon>fabids</taxon>
        <taxon>Fabales</taxon>
        <taxon>Fabaceae</taxon>
        <taxon>Papilionoideae</taxon>
        <taxon>50 kb inversion clade</taxon>
        <taxon>NPAAA clade</taxon>
        <taxon>Hologalegina</taxon>
        <taxon>IRL clade</taxon>
        <taxon>Cicereae</taxon>
        <taxon>Cicer</taxon>
    </lineage>
</organism>
<evidence type="ECO:0000313" key="9">
    <source>
        <dbReference type="Proteomes" id="UP000087171"/>
    </source>
</evidence>
<dbReference type="InterPro" id="IPR001087">
    <property type="entry name" value="GDSL"/>
</dbReference>
<dbReference type="CDD" id="cd01837">
    <property type="entry name" value="SGNH_plant_lipase_like"/>
    <property type="match status" value="1"/>
</dbReference>
<reference evidence="10" key="2">
    <citation type="submission" date="2025-08" db="UniProtKB">
        <authorList>
            <consortium name="RefSeq"/>
        </authorList>
    </citation>
    <scope>IDENTIFICATION</scope>
    <source>
        <tissue evidence="10">Etiolated seedlings</tissue>
    </source>
</reference>
<dbReference type="PANTHER" id="PTHR45650">
    <property type="entry name" value="GDSL-LIKE LIPASE/ACYLHYDROLASE-RELATED"/>
    <property type="match status" value="1"/>
</dbReference>
<dbReference type="GeneID" id="101490095"/>
<feature type="chain" id="PRO_5010386746" evidence="8">
    <location>
        <begin position="27"/>
        <end position="354"/>
    </location>
</feature>
<dbReference type="GO" id="GO:0005576">
    <property type="term" value="C:extracellular region"/>
    <property type="evidence" value="ECO:0007669"/>
    <property type="project" value="UniProtKB-SubCell"/>
</dbReference>
<dbReference type="InterPro" id="IPR035669">
    <property type="entry name" value="SGNH_plant_lipase-like"/>
</dbReference>
<comment type="subcellular location">
    <subcellularLocation>
        <location evidence="1">Secreted</location>
    </subcellularLocation>
</comment>
<dbReference type="InterPro" id="IPR051238">
    <property type="entry name" value="GDSL_esterase/lipase"/>
</dbReference>
<dbReference type="InterPro" id="IPR036514">
    <property type="entry name" value="SGNH_hydro_sf"/>
</dbReference>
<dbReference type="Gene3D" id="3.40.50.1110">
    <property type="entry name" value="SGNH hydrolase"/>
    <property type="match status" value="1"/>
</dbReference>
<gene>
    <name evidence="10" type="primary">LOC101490095</name>
</gene>
<dbReference type="OrthoDB" id="1683520at2759"/>
<comment type="similarity">
    <text evidence="2">Belongs to the 'GDSL' lipolytic enzyme family.</text>
</comment>
<evidence type="ECO:0000256" key="8">
    <source>
        <dbReference type="SAM" id="SignalP"/>
    </source>
</evidence>
<accession>A0A1S2XDJ1</accession>